<comment type="caution">
    <text evidence="1">The sequence shown here is derived from an EMBL/GenBank/DDBJ whole genome shotgun (WGS) entry which is preliminary data.</text>
</comment>
<keyword evidence="2" id="KW-1185">Reference proteome</keyword>
<reference evidence="1 2" key="1">
    <citation type="submission" date="2019-02" db="EMBL/GenBank/DDBJ databases">
        <title>Deep-cultivation of Planctomycetes and their phenomic and genomic characterization uncovers novel biology.</title>
        <authorList>
            <person name="Wiegand S."/>
            <person name="Jogler M."/>
            <person name="Boedeker C."/>
            <person name="Pinto D."/>
            <person name="Vollmers J."/>
            <person name="Rivas-Marin E."/>
            <person name="Kohn T."/>
            <person name="Peeters S.H."/>
            <person name="Heuer A."/>
            <person name="Rast P."/>
            <person name="Oberbeckmann S."/>
            <person name="Bunk B."/>
            <person name="Jeske O."/>
            <person name="Meyerdierks A."/>
            <person name="Storesund J.E."/>
            <person name="Kallscheuer N."/>
            <person name="Luecker S."/>
            <person name="Lage O.M."/>
            <person name="Pohl T."/>
            <person name="Merkel B.J."/>
            <person name="Hornburger P."/>
            <person name="Mueller R.-W."/>
            <person name="Bruemmer F."/>
            <person name="Labrenz M."/>
            <person name="Spormann A.M."/>
            <person name="Op Den Camp H."/>
            <person name="Overmann J."/>
            <person name="Amann R."/>
            <person name="Jetten M.S.M."/>
            <person name="Mascher T."/>
            <person name="Medema M.H."/>
            <person name="Devos D.P."/>
            <person name="Kaster A.-K."/>
            <person name="Ovreas L."/>
            <person name="Rohde M."/>
            <person name="Galperin M.Y."/>
            <person name="Jogler C."/>
        </authorList>
    </citation>
    <scope>NUCLEOTIDE SEQUENCE [LARGE SCALE GENOMIC DNA]</scope>
    <source>
        <strain evidence="1 2">Pla52n</strain>
    </source>
</reference>
<evidence type="ECO:0000313" key="1">
    <source>
        <dbReference type="EMBL" id="TWT93979.1"/>
    </source>
</evidence>
<sequence length="368" mass="39999">MSTSTQSPKSTKRIAWVRRYLTHRPACFVGIDIGVDQVRVAALGLTNTLGAKNRLRWKSKFCFGSHSLGDNEPSSQWIDLTVDSLLQRLPRSVDGETHATAISLPISWTLYQTIAACDLPDAKAESNDVFLNSIFQSTAHSAHWPIAPLADRPATPDDQFVVASVSEKLACRLIDAITDLGYRVQCILPHGIALADSLLPLTRVNSDCVVLLERTGSMVTLRNHGVTGLSRVLPELPDEILASGSQLASSSDLPRLDSLTGWLQSVAREIHATTRFARRLPYSLPNNSPAEQPVVLCGELADVPKLVERLAEYLGRPVCSWRYAGMSRPTPCSRVSSKTISGLDDARYATAVSLAYAASQCSSGGYVR</sequence>
<gene>
    <name evidence="1" type="ORF">Pla52n_58080</name>
</gene>
<dbReference type="RefSeq" id="WP_146522764.1">
    <property type="nucleotide sequence ID" value="NZ_CP151726.1"/>
</dbReference>
<dbReference type="Proteomes" id="UP000320176">
    <property type="component" value="Unassembled WGS sequence"/>
</dbReference>
<dbReference type="AlphaFoldDB" id="A0A5C6A363"/>
<dbReference type="OrthoDB" id="240798at2"/>
<protein>
    <recommendedName>
        <fullName evidence="3">Competence protein A</fullName>
    </recommendedName>
</protein>
<accession>A0A5C6A363</accession>
<organism evidence="1 2">
    <name type="scientific">Stieleria varia</name>
    <dbReference type="NCBI Taxonomy" id="2528005"/>
    <lineage>
        <taxon>Bacteria</taxon>
        <taxon>Pseudomonadati</taxon>
        <taxon>Planctomycetota</taxon>
        <taxon>Planctomycetia</taxon>
        <taxon>Pirellulales</taxon>
        <taxon>Pirellulaceae</taxon>
        <taxon>Stieleria</taxon>
    </lineage>
</organism>
<evidence type="ECO:0008006" key="3">
    <source>
        <dbReference type="Google" id="ProtNLM"/>
    </source>
</evidence>
<proteinExistence type="predicted"/>
<dbReference type="EMBL" id="SJPN01000008">
    <property type="protein sequence ID" value="TWT93979.1"/>
    <property type="molecule type" value="Genomic_DNA"/>
</dbReference>
<evidence type="ECO:0000313" key="2">
    <source>
        <dbReference type="Proteomes" id="UP000320176"/>
    </source>
</evidence>
<name>A0A5C6A363_9BACT</name>